<evidence type="ECO:0000313" key="1">
    <source>
        <dbReference type="EMBL" id="JAH30817.1"/>
    </source>
</evidence>
<name>A0A0E9RPT8_ANGAN</name>
<sequence length="31" mass="3757">MYCTMTLCPRKLPNFMFFLQPVRCPLNKLLH</sequence>
<dbReference type="AlphaFoldDB" id="A0A0E9RPT8"/>
<protein>
    <submittedName>
        <fullName evidence="1">Uncharacterized protein</fullName>
    </submittedName>
</protein>
<reference evidence="1" key="1">
    <citation type="submission" date="2014-11" db="EMBL/GenBank/DDBJ databases">
        <authorList>
            <person name="Amaro Gonzalez C."/>
        </authorList>
    </citation>
    <scope>NUCLEOTIDE SEQUENCE</scope>
</reference>
<dbReference type="EMBL" id="GBXM01077760">
    <property type="protein sequence ID" value="JAH30817.1"/>
    <property type="molecule type" value="Transcribed_RNA"/>
</dbReference>
<reference evidence="1" key="2">
    <citation type="journal article" date="2015" name="Fish Shellfish Immunol.">
        <title>Early steps in the European eel (Anguilla anguilla)-Vibrio vulnificus interaction in the gills: Role of the RtxA13 toxin.</title>
        <authorList>
            <person name="Callol A."/>
            <person name="Pajuelo D."/>
            <person name="Ebbesson L."/>
            <person name="Teles M."/>
            <person name="MacKenzie S."/>
            <person name="Amaro C."/>
        </authorList>
    </citation>
    <scope>NUCLEOTIDE SEQUENCE</scope>
</reference>
<organism evidence="1">
    <name type="scientific">Anguilla anguilla</name>
    <name type="common">European freshwater eel</name>
    <name type="synonym">Muraena anguilla</name>
    <dbReference type="NCBI Taxonomy" id="7936"/>
    <lineage>
        <taxon>Eukaryota</taxon>
        <taxon>Metazoa</taxon>
        <taxon>Chordata</taxon>
        <taxon>Craniata</taxon>
        <taxon>Vertebrata</taxon>
        <taxon>Euteleostomi</taxon>
        <taxon>Actinopterygii</taxon>
        <taxon>Neopterygii</taxon>
        <taxon>Teleostei</taxon>
        <taxon>Anguilliformes</taxon>
        <taxon>Anguillidae</taxon>
        <taxon>Anguilla</taxon>
    </lineage>
</organism>
<accession>A0A0E9RPT8</accession>
<proteinExistence type="predicted"/>